<accession>A0A9X1JZI8</accession>
<organism evidence="2 3">
    <name type="scientific">Roseobacter insulae</name>
    <dbReference type="NCBI Taxonomy" id="2859783"/>
    <lineage>
        <taxon>Bacteria</taxon>
        <taxon>Pseudomonadati</taxon>
        <taxon>Pseudomonadota</taxon>
        <taxon>Alphaproteobacteria</taxon>
        <taxon>Rhodobacterales</taxon>
        <taxon>Roseobacteraceae</taxon>
        <taxon>Roseobacter</taxon>
    </lineage>
</organism>
<evidence type="ECO:0000256" key="1">
    <source>
        <dbReference type="SAM" id="Phobius"/>
    </source>
</evidence>
<reference evidence="2" key="1">
    <citation type="submission" date="2021-07" db="EMBL/GenBank/DDBJ databases">
        <title>Roseobacter insulae sp. nov., isolated from a tidal flat.</title>
        <authorList>
            <person name="Park S."/>
            <person name="Yoon J.-H."/>
        </authorList>
    </citation>
    <scope>NUCLEOTIDE SEQUENCE</scope>
    <source>
        <strain evidence="2">YSTF-M11</strain>
    </source>
</reference>
<comment type="caution">
    <text evidence="2">The sequence shown here is derived from an EMBL/GenBank/DDBJ whole genome shotgun (WGS) entry which is preliminary data.</text>
</comment>
<evidence type="ECO:0000313" key="2">
    <source>
        <dbReference type="EMBL" id="MBW4709350.1"/>
    </source>
</evidence>
<protein>
    <submittedName>
        <fullName evidence="2">Uncharacterized protein</fullName>
    </submittedName>
</protein>
<dbReference type="EMBL" id="JAHXDN010000004">
    <property type="protein sequence ID" value="MBW4709350.1"/>
    <property type="molecule type" value="Genomic_DNA"/>
</dbReference>
<feature type="transmembrane region" description="Helical" evidence="1">
    <location>
        <begin position="96"/>
        <end position="118"/>
    </location>
</feature>
<keyword evidence="1" id="KW-0472">Membrane</keyword>
<evidence type="ECO:0000313" key="3">
    <source>
        <dbReference type="Proteomes" id="UP001138661"/>
    </source>
</evidence>
<dbReference type="AlphaFoldDB" id="A0A9X1JZI8"/>
<keyword evidence="1" id="KW-1133">Transmembrane helix</keyword>
<proteinExistence type="predicted"/>
<feature type="transmembrane region" description="Helical" evidence="1">
    <location>
        <begin position="12"/>
        <end position="30"/>
    </location>
</feature>
<dbReference type="Proteomes" id="UP001138661">
    <property type="component" value="Unassembled WGS sequence"/>
</dbReference>
<dbReference type="RefSeq" id="WP_219504745.1">
    <property type="nucleotide sequence ID" value="NZ_JAHXDN010000004.1"/>
</dbReference>
<gene>
    <name evidence="2" type="ORF">KX928_16280</name>
</gene>
<name>A0A9X1JZI8_9RHOB</name>
<feature type="transmembrane region" description="Helical" evidence="1">
    <location>
        <begin position="36"/>
        <end position="59"/>
    </location>
</feature>
<sequence length="289" mass="32260">MKTLLQLHYRRVMIGALFYGLAAFLMFSGPPNDASLLINLVTTLVFMMIIAVLGFVGVAAFPSFRIVMELGGLVFFASAVFQHSGLAHNADHLPEWLASCAFFIMFAIMHQVVYGTWWQKSGLGLSVRLHSRFDTKLTPAETWAQLVPNEHDPGAYYSKTLRAYHPVPEIPGRYIQKLGLGGSAVLELQIDVTERIPNKRYAYRFHTETSDRNRMFNRGSCVISLTDLGTQGTRVDIREINEKLAVGEALLMWFDNLGAQVSASARAVLNGTRDLTLLGKLRREVHALS</sequence>
<keyword evidence="1" id="KW-0812">Transmembrane</keyword>
<keyword evidence="3" id="KW-1185">Reference proteome</keyword>
<feature type="transmembrane region" description="Helical" evidence="1">
    <location>
        <begin position="66"/>
        <end position="84"/>
    </location>
</feature>